<dbReference type="WBParaSite" id="ACRNAN_scaffold13245.g15340.t1">
    <property type="protein sequence ID" value="ACRNAN_scaffold13245.g15340.t1"/>
    <property type="gene ID" value="ACRNAN_scaffold13245.g15340"/>
</dbReference>
<protein>
    <submittedName>
        <fullName evidence="2">Uncharacterized protein</fullName>
    </submittedName>
</protein>
<dbReference type="Proteomes" id="UP000887540">
    <property type="component" value="Unplaced"/>
</dbReference>
<name>A0A914CRQ4_9BILA</name>
<sequence length="283" mass="28777">MSPPANPCKCPYPDYRCTTTTMTTTVATTTVQTIYGLSCPALIITTSGDGSNGFCQGDACQNTTGDTTTVLCSSDGNSASVTSMMFTIADGGTGACNGEATCNITVDQTMGFGPPGAVELDFVCNTSTGTYSLFGITIASPTIFCDASFICNGTQMSPPANPCKCPYPDYRCTTTTMTTTVATTTVQTIYGLSCPALIITTSGDGSNGFCQGDACQNTTGDTTTVLCSSDGNSASVTSMMFTIADGGTGACNGEATCNITIDQTMGYGPPGAVELDFVCNTAT</sequence>
<keyword evidence="1" id="KW-1185">Reference proteome</keyword>
<proteinExistence type="predicted"/>
<accession>A0A914CRQ4</accession>
<reference evidence="2" key="1">
    <citation type="submission" date="2022-11" db="UniProtKB">
        <authorList>
            <consortium name="WormBaseParasite"/>
        </authorList>
    </citation>
    <scope>IDENTIFICATION</scope>
</reference>
<evidence type="ECO:0000313" key="2">
    <source>
        <dbReference type="WBParaSite" id="ACRNAN_scaffold13245.g15340.t1"/>
    </source>
</evidence>
<evidence type="ECO:0000313" key="1">
    <source>
        <dbReference type="Proteomes" id="UP000887540"/>
    </source>
</evidence>
<organism evidence="1 2">
    <name type="scientific">Acrobeloides nanus</name>
    <dbReference type="NCBI Taxonomy" id="290746"/>
    <lineage>
        <taxon>Eukaryota</taxon>
        <taxon>Metazoa</taxon>
        <taxon>Ecdysozoa</taxon>
        <taxon>Nematoda</taxon>
        <taxon>Chromadorea</taxon>
        <taxon>Rhabditida</taxon>
        <taxon>Tylenchina</taxon>
        <taxon>Cephalobomorpha</taxon>
        <taxon>Cephaloboidea</taxon>
        <taxon>Cephalobidae</taxon>
        <taxon>Acrobeloides</taxon>
    </lineage>
</organism>
<dbReference type="AlphaFoldDB" id="A0A914CRQ4"/>